<evidence type="ECO:0000256" key="7">
    <source>
        <dbReference type="ARBA" id="ARBA00023180"/>
    </source>
</evidence>
<name>A0A0A9WV27_LYGHE</name>
<keyword evidence="3" id="KW-0479">Metal-binding</keyword>
<proteinExistence type="inferred from homology"/>
<dbReference type="GO" id="GO:0003676">
    <property type="term" value="F:nucleic acid binding"/>
    <property type="evidence" value="ECO:0007669"/>
    <property type="project" value="InterPro"/>
</dbReference>
<evidence type="ECO:0000313" key="8">
    <source>
        <dbReference type="EMBL" id="JAG12332.1"/>
    </source>
</evidence>
<reference evidence="8" key="1">
    <citation type="journal article" date="2014" name="PLoS ONE">
        <title>Transcriptome-Based Identification of ABC Transporters in the Western Tarnished Plant Bug Lygus hesperus.</title>
        <authorList>
            <person name="Hull J.J."/>
            <person name="Chaney K."/>
            <person name="Geib S.M."/>
            <person name="Fabrick J.A."/>
            <person name="Brent C.S."/>
            <person name="Walsh D."/>
            <person name="Lavine L.C."/>
        </authorList>
    </citation>
    <scope>NUCLEOTIDE SEQUENCE</scope>
</reference>
<evidence type="ECO:0000256" key="1">
    <source>
        <dbReference type="ARBA" id="ARBA00009547"/>
    </source>
</evidence>
<keyword evidence="8" id="KW-0418">Kinase</keyword>
<protein>
    <submittedName>
        <fullName evidence="8">Hexokinase-2</fullName>
    </submittedName>
</protein>
<dbReference type="GO" id="GO:0006308">
    <property type="term" value="P:DNA catabolic process"/>
    <property type="evidence" value="ECO:0007669"/>
    <property type="project" value="InterPro"/>
</dbReference>
<keyword evidence="5" id="KW-0378">Hydrolase</keyword>
<dbReference type="InterPro" id="IPR003154">
    <property type="entry name" value="S1/P1nuclease"/>
</dbReference>
<dbReference type="SUPFAM" id="SSF48537">
    <property type="entry name" value="Phospholipase C/P1 nuclease"/>
    <property type="match status" value="1"/>
</dbReference>
<reference evidence="8" key="2">
    <citation type="submission" date="2014-07" db="EMBL/GenBank/DDBJ databases">
        <authorList>
            <person name="Hull J."/>
        </authorList>
    </citation>
    <scope>NUCLEOTIDE SEQUENCE</scope>
</reference>
<keyword evidence="7" id="KW-0325">Glycoprotein</keyword>
<dbReference type="GO" id="GO:0016788">
    <property type="term" value="F:hydrolase activity, acting on ester bonds"/>
    <property type="evidence" value="ECO:0007669"/>
    <property type="project" value="InterPro"/>
</dbReference>
<keyword evidence="6" id="KW-1015">Disulfide bond</keyword>
<gene>
    <name evidence="8" type="primary">HK2</name>
    <name evidence="8" type="ORF">CM83_2290</name>
</gene>
<dbReference type="GO" id="GO:0046872">
    <property type="term" value="F:metal ion binding"/>
    <property type="evidence" value="ECO:0007669"/>
    <property type="project" value="UniProtKB-KW"/>
</dbReference>
<keyword evidence="4" id="KW-0255">Endonuclease</keyword>
<dbReference type="AlphaFoldDB" id="A0A0A9WV27"/>
<dbReference type="Gene3D" id="1.10.575.10">
    <property type="entry name" value="P1 Nuclease"/>
    <property type="match status" value="1"/>
</dbReference>
<dbReference type="Pfam" id="PF02265">
    <property type="entry name" value="S1-P1_nuclease"/>
    <property type="match status" value="1"/>
</dbReference>
<organism evidence="8">
    <name type="scientific">Lygus hesperus</name>
    <name type="common">Western plant bug</name>
    <dbReference type="NCBI Taxonomy" id="30085"/>
    <lineage>
        <taxon>Eukaryota</taxon>
        <taxon>Metazoa</taxon>
        <taxon>Ecdysozoa</taxon>
        <taxon>Arthropoda</taxon>
        <taxon>Hexapoda</taxon>
        <taxon>Insecta</taxon>
        <taxon>Pterygota</taxon>
        <taxon>Neoptera</taxon>
        <taxon>Paraneoptera</taxon>
        <taxon>Hemiptera</taxon>
        <taxon>Heteroptera</taxon>
        <taxon>Panheteroptera</taxon>
        <taxon>Cimicomorpha</taxon>
        <taxon>Miridae</taxon>
        <taxon>Mirini</taxon>
        <taxon>Lygus</taxon>
    </lineage>
</organism>
<dbReference type="InterPro" id="IPR008947">
    <property type="entry name" value="PLipase_C/P1_nuclease_dom_sf"/>
</dbReference>
<evidence type="ECO:0000256" key="3">
    <source>
        <dbReference type="ARBA" id="ARBA00022723"/>
    </source>
</evidence>
<evidence type="ECO:0000256" key="4">
    <source>
        <dbReference type="ARBA" id="ARBA00022759"/>
    </source>
</evidence>
<keyword evidence="8" id="KW-0808">Transferase</keyword>
<evidence type="ECO:0000256" key="5">
    <source>
        <dbReference type="ARBA" id="ARBA00022801"/>
    </source>
</evidence>
<evidence type="ECO:0000256" key="6">
    <source>
        <dbReference type="ARBA" id="ARBA00023157"/>
    </source>
</evidence>
<comment type="similarity">
    <text evidence="1">Belongs to the nuclease type I family.</text>
</comment>
<accession>A0A0A9WV27</accession>
<sequence>MLEDTYKFTDAQKSEINSSIIAMESHRFAETVAYPGIDNGTVLSDTYKSQCTVVAQTRVTLAGYRLATILNTILPKVDMDVIEASVRKVTSTDARVNPFASLIIENLHSDLCSKSISSEVAA</sequence>
<evidence type="ECO:0000256" key="2">
    <source>
        <dbReference type="ARBA" id="ARBA00022722"/>
    </source>
</evidence>
<keyword evidence="2" id="KW-0540">Nuclease</keyword>
<dbReference type="EMBL" id="GBHO01031272">
    <property type="protein sequence ID" value="JAG12332.1"/>
    <property type="molecule type" value="Transcribed_RNA"/>
</dbReference>
<dbReference type="GO" id="GO:0004519">
    <property type="term" value="F:endonuclease activity"/>
    <property type="evidence" value="ECO:0007669"/>
    <property type="project" value="UniProtKB-KW"/>
</dbReference>
<dbReference type="GO" id="GO:0016301">
    <property type="term" value="F:kinase activity"/>
    <property type="evidence" value="ECO:0007669"/>
    <property type="project" value="UniProtKB-KW"/>
</dbReference>